<protein>
    <submittedName>
        <fullName evidence="1">Uncharacterized protein</fullName>
    </submittedName>
</protein>
<evidence type="ECO:0000313" key="1">
    <source>
        <dbReference type="EMBL" id="SVB04310.1"/>
    </source>
</evidence>
<dbReference type="AlphaFoldDB" id="A0A382ARY1"/>
<proteinExistence type="predicted"/>
<dbReference type="EMBL" id="UINC01026590">
    <property type="protein sequence ID" value="SVB04310.1"/>
    <property type="molecule type" value="Genomic_DNA"/>
</dbReference>
<sequence length="42" mass="4718">MDYAEMVTHLSNEDLAANNKEIADLPRKHGFKTGEELKSEGK</sequence>
<gene>
    <name evidence="1" type="ORF">METZ01_LOCUS157164</name>
</gene>
<name>A0A382ARY1_9ZZZZ</name>
<accession>A0A382ARY1</accession>
<reference evidence="1" key="1">
    <citation type="submission" date="2018-05" db="EMBL/GenBank/DDBJ databases">
        <authorList>
            <person name="Lanie J.A."/>
            <person name="Ng W.-L."/>
            <person name="Kazmierczak K.M."/>
            <person name="Andrzejewski T.M."/>
            <person name="Davidsen T.M."/>
            <person name="Wayne K.J."/>
            <person name="Tettelin H."/>
            <person name="Glass J.I."/>
            <person name="Rusch D."/>
            <person name="Podicherti R."/>
            <person name="Tsui H.-C.T."/>
            <person name="Winkler M.E."/>
        </authorList>
    </citation>
    <scope>NUCLEOTIDE SEQUENCE</scope>
</reference>
<organism evidence="1">
    <name type="scientific">marine metagenome</name>
    <dbReference type="NCBI Taxonomy" id="408172"/>
    <lineage>
        <taxon>unclassified sequences</taxon>
        <taxon>metagenomes</taxon>
        <taxon>ecological metagenomes</taxon>
    </lineage>
</organism>